<evidence type="ECO:0000313" key="3">
    <source>
        <dbReference type="Proteomes" id="UP000815325"/>
    </source>
</evidence>
<gene>
    <name evidence="2" type="ORF">DUNSADRAFT_8825</name>
</gene>
<evidence type="ECO:0000313" key="2">
    <source>
        <dbReference type="EMBL" id="KAF5834469.1"/>
    </source>
</evidence>
<comment type="caution">
    <text evidence="2">The sequence shown here is derived from an EMBL/GenBank/DDBJ whole genome shotgun (WGS) entry which is preliminary data.</text>
</comment>
<dbReference type="SUPFAM" id="SSF56112">
    <property type="entry name" value="Protein kinase-like (PK-like)"/>
    <property type="match status" value="1"/>
</dbReference>
<name>A0ABQ7GIM4_DUNSA</name>
<proteinExistence type="predicted"/>
<evidence type="ECO:0008006" key="4">
    <source>
        <dbReference type="Google" id="ProtNLM"/>
    </source>
</evidence>
<dbReference type="Proteomes" id="UP000815325">
    <property type="component" value="Unassembled WGS sequence"/>
</dbReference>
<dbReference type="InterPro" id="IPR011009">
    <property type="entry name" value="Kinase-like_dom_sf"/>
</dbReference>
<organism evidence="2 3">
    <name type="scientific">Dunaliella salina</name>
    <name type="common">Green alga</name>
    <name type="synonym">Protococcus salinus</name>
    <dbReference type="NCBI Taxonomy" id="3046"/>
    <lineage>
        <taxon>Eukaryota</taxon>
        <taxon>Viridiplantae</taxon>
        <taxon>Chlorophyta</taxon>
        <taxon>core chlorophytes</taxon>
        <taxon>Chlorophyceae</taxon>
        <taxon>CS clade</taxon>
        <taxon>Chlamydomonadales</taxon>
        <taxon>Dunaliellaceae</taxon>
        <taxon>Dunaliella</taxon>
    </lineage>
</organism>
<dbReference type="EMBL" id="MU069754">
    <property type="protein sequence ID" value="KAF5834469.1"/>
    <property type="molecule type" value="Genomic_DNA"/>
</dbReference>
<feature type="region of interest" description="Disordered" evidence="1">
    <location>
        <begin position="131"/>
        <end position="220"/>
    </location>
</feature>
<feature type="compositionally biased region" description="Acidic residues" evidence="1">
    <location>
        <begin position="205"/>
        <end position="220"/>
    </location>
</feature>
<sequence length="220" mass="23962">MQKRGAFSLEDSKFYVAEVVQMLEYLRSKQAFFLPAIGGPGRQSRTTSFVGTAEYVSPELLSGKPPFKAASEYLSFQKVTDVDYTYPEVFPAVAKDLVDKLLVAPSFIPPPAPTVQEEALDWELGSIVRSSTDRPSEASDSAAASELAKGSSLSGTTNQGQQQQRRHQLEQELQGVQGIGANPHHEELTLDTGIVYEKVDRGSSDDDDDDDDDSNGGDKK</sequence>
<evidence type="ECO:0000256" key="1">
    <source>
        <dbReference type="SAM" id="MobiDB-lite"/>
    </source>
</evidence>
<reference evidence="2" key="1">
    <citation type="submission" date="2017-08" db="EMBL/GenBank/DDBJ databases">
        <authorList>
            <person name="Polle J.E."/>
            <person name="Barry K."/>
            <person name="Cushman J."/>
            <person name="Schmutz J."/>
            <person name="Tran D."/>
            <person name="Hathwaick L.T."/>
            <person name="Yim W.C."/>
            <person name="Jenkins J."/>
            <person name="Mckie-Krisberg Z.M."/>
            <person name="Prochnik S."/>
            <person name="Lindquist E."/>
            <person name="Dockter R.B."/>
            <person name="Adam C."/>
            <person name="Molina H."/>
            <person name="Bunkerborg J."/>
            <person name="Jin E."/>
            <person name="Buchheim M."/>
            <person name="Magnuson J."/>
        </authorList>
    </citation>
    <scope>NUCLEOTIDE SEQUENCE</scope>
    <source>
        <strain evidence="2">CCAP 19/18</strain>
    </source>
</reference>
<keyword evidence="3" id="KW-1185">Reference proteome</keyword>
<accession>A0ABQ7GIM4</accession>
<protein>
    <recommendedName>
        <fullName evidence="4">Protein kinase domain-containing protein</fullName>
    </recommendedName>
</protein>